<sequence length="26" mass="2907">MTKVVICGLNQDLPDVSHILSQKRLV</sequence>
<evidence type="ECO:0000313" key="1">
    <source>
        <dbReference type="EMBL" id="SVD09909.1"/>
    </source>
</evidence>
<protein>
    <submittedName>
        <fullName evidence="1">Uncharacterized protein</fullName>
    </submittedName>
</protein>
<reference evidence="1" key="1">
    <citation type="submission" date="2018-05" db="EMBL/GenBank/DDBJ databases">
        <authorList>
            <person name="Lanie J.A."/>
            <person name="Ng W.-L."/>
            <person name="Kazmierczak K.M."/>
            <person name="Andrzejewski T.M."/>
            <person name="Davidsen T.M."/>
            <person name="Wayne K.J."/>
            <person name="Tettelin H."/>
            <person name="Glass J.I."/>
            <person name="Rusch D."/>
            <person name="Podicherti R."/>
            <person name="Tsui H.-C.T."/>
            <person name="Winkler M.E."/>
        </authorList>
    </citation>
    <scope>NUCLEOTIDE SEQUENCE</scope>
</reference>
<dbReference type="AlphaFoldDB" id="A0A382SJ59"/>
<gene>
    <name evidence="1" type="ORF">METZ01_LOCUS362763</name>
</gene>
<name>A0A382SJ59_9ZZZZ</name>
<dbReference type="EMBL" id="UINC01129482">
    <property type="protein sequence ID" value="SVD09909.1"/>
    <property type="molecule type" value="Genomic_DNA"/>
</dbReference>
<organism evidence="1">
    <name type="scientific">marine metagenome</name>
    <dbReference type="NCBI Taxonomy" id="408172"/>
    <lineage>
        <taxon>unclassified sequences</taxon>
        <taxon>metagenomes</taxon>
        <taxon>ecological metagenomes</taxon>
    </lineage>
</organism>
<feature type="non-terminal residue" evidence="1">
    <location>
        <position position="26"/>
    </location>
</feature>
<accession>A0A382SJ59</accession>
<proteinExistence type="predicted"/>